<dbReference type="PRINTS" id="PR00455">
    <property type="entry name" value="HTHTETR"/>
</dbReference>
<dbReference type="AlphaFoldDB" id="A0A5C4M566"/>
<dbReference type="Proteomes" id="UP000305546">
    <property type="component" value="Unassembled WGS sequence"/>
</dbReference>
<keyword evidence="1" id="KW-0805">Transcription regulation</keyword>
<accession>A0A5C4M566</accession>
<dbReference type="PANTHER" id="PTHR30055:SF234">
    <property type="entry name" value="HTH-TYPE TRANSCRIPTIONAL REGULATOR BETI"/>
    <property type="match status" value="1"/>
</dbReference>
<evidence type="ECO:0000256" key="2">
    <source>
        <dbReference type="ARBA" id="ARBA00023125"/>
    </source>
</evidence>
<dbReference type="EMBL" id="VDFW01000005">
    <property type="protein sequence ID" value="TNC27794.1"/>
    <property type="molecule type" value="Genomic_DNA"/>
</dbReference>
<dbReference type="GO" id="GO:0003700">
    <property type="term" value="F:DNA-binding transcription factor activity"/>
    <property type="evidence" value="ECO:0007669"/>
    <property type="project" value="TreeGrafter"/>
</dbReference>
<feature type="DNA-binding region" description="H-T-H motif" evidence="4">
    <location>
        <begin position="32"/>
        <end position="51"/>
    </location>
</feature>
<dbReference type="InterPro" id="IPR050109">
    <property type="entry name" value="HTH-type_TetR-like_transc_reg"/>
</dbReference>
<dbReference type="Pfam" id="PF00440">
    <property type="entry name" value="TetR_N"/>
    <property type="match status" value="1"/>
</dbReference>
<evidence type="ECO:0000256" key="4">
    <source>
        <dbReference type="PROSITE-ProRule" id="PRU00335"/>
    </source>
</evidence>
<dbReference type="InterPro" id="IPR001647">
    <property type="entry name" value="HTH_TetR"/>
</dbReference>
<reference evidence="6 7" key="1">
    <citation type="submission" date="2019-06" db="EMBL/GenBank/DDBJ databases">
        <title>Amycolatopsis alkalitolerans sp. nov., isolated from Gastrodia elata Blume.</title>
        <authorList>
            <person name="Narsing Rao M.P."/>
            <person name="Li W.J."/>
        </authorList>
    </citation>
    <scope>NUCLEOTIDE SEQUENCE [LARGE SCALE GENOMIC DNA]</scope>
    <source>
        <strain evidence="6 7">SYSUP0005</strain>
    </source>
</reference>
<organism evidence="6 7">
    <name type="scientific">Amycolatopsis alkalitolerans</name>
    <dbReference type="NCBI Taxonomy" id="2547244"/>
    <lineage>
        <taxon>Bacteria</taxon>
        <taxon>Bacillati</taxon>
        <taxon>Actinomycetota</taxon>
        <taxon>Actinomycetes</taxon>
        <taxon>Pseudonocardiales</taxon>
        <taxon>Pseudonocardiaceae</taxon>
        <taxon>Amycolatopsis</taxon>
    </lineage>
</organism>
<dbReference type="InterPro" id="IPR049484">
    <property type="entry name" value="Rv0078-like_C"/>
</dbReference>
<keyword evidence="2 4" id="KW-0238">DNA-binding</keyword>
<sequence>MDRRVDRGQATRRHLIEVATELFADRGYEGTAIEAVLERAGVSRGSLYHHFAGKDRLFEAVVEAVHERVGEATLAAAKASGASEPYGLLKAAELAWIRLAGDAVVRRILLIDAPTVLGWRRWRTIEEQYGLGMLKAVLQEAADAGRVPAGLVEPFAHILLATGNEMALVIALADDVPAAQATAEAAVEEFLARLLRP</sequence>
<protein>
    <submittedName>
        <fullName evidence="6">TetR/AcrR family transcriptional regulator</fullName>
    </submittedName>
</protein>
<evidence type="ECO:0000313" key="6">
    <source>
        <dbReference type="EMBL" id="TNC27794.1"/>
    </source>
</evidence>
<dbReference type="GO" id="GO:0000976">
    <property type="term" value="F:transcription cis-regulatory region binding"/>
    <property type="evidence" value="ECO:0007669"/>
    <property type="project" value="TreeGrafter"/>
</dbReference>
<dbReference type="PROSITE" id="PS50977">
    <property type="entry name" value="HTH_TETR_2"/>
    <property type="match status" value="1"/>
</dbReference>
<dbReference type="SUPFAM" id="SSF46689">
    <property type="entry name" value="Homeodomain-like"/>
    <property type="match status" value="1"/>
</dbReference>
<evidence type="ECO:0000256" key="3">
    <source>
        <dbReference type="ARBA" id="ARBA00023163"/>
    </source>
</evidence>
<comment type="caution">
    <text evidence="6">The sequence shown here is derived from an EMBL/GenBank/DDBJ whole genome shotgun (WGS) entry which is preliminary data.</text>
</comment>
<dbReference type="Gene3D" id="1.10.357.10">
    <property type="entry name" value="Tetracycline Repressor, domain 2"/>
    <property type="match status" value="1"/>
</dbReference>
<dbReference type="Pfam" id="PF21351">
    <property type="entry name" value="TetR_C_41"/>
    <property type="match status" value="1"/>
</dbReference>
<keyword evidence="3" id="KW-0804">Transcription</keyword>
<evidence type="ECO:0000256" key="1">
    <source>
        <dbReference type="ARBA" id="ARBA00023015"/>
    </source>
</evidence>
<evidence type="ECO:0000259" key="5">
    <source>
        <dbReference type="PROSITE" id="PS50977"/>
    </source>
</evidence>
<dbReference type="InterPro" id="IPR009057">
    <property type="entry name" value="Homeodomain-like_sf"/>
</dbReference>
<evidence type="ECO:0000313" key="7">
    <source>
        <dbReference type="Proteomes" id="UP000305546"/>
    </source>
</evidence>
<keyword evidence="7" id="KW-1185">Reference proteome</keyword>
<gene>
    <name evidence="6" type="ORF">FG385_08790</name>
</gene>
<dbReference type="RefSeq" id="WP_139096117.1">
    <property type="nucleotide sequence ID" value="NZ_VDFW01000005.1"/>
</dbReference>
<proteinExistence type="predicted"/>
<dbReference type="PANTHER" id="PTHR30055">
    <property type="entry name" value="HTH-TYPE TRANSCRIPTIONAL REGULATOR RUTR"/>
    <property type="match status" value="1"/>
</dbReference>
<feature type="domain" description="HTH tetR-type" evidence="5">
    <location>
        <begin position="9"/>
        <end position="69"/>
    </location>
</feature>
<dbReference type="OrthoDB" id="9805134at2"/>
<name>A0A5C4M566_9PSEU</name>